<dbReference type="PROSITE" id="PS50995">
    <property type="entry name" value="HTH_MARR_2"/>
    <property type="match status" value="1"/>
</dbReference>
<dbReference type="Gene3D" id="1.10.10.10">
    <property type="entry name" value="Winged helix-like DNA-binding domain superfamily/Winged helix DNA-binding domain"/>
    <property type="match status" value="1"/>
</dbReference>
<keyword evidence="3" id="KW-1185">Reference proteome</keyword>
<dbReference type="SMART" id="SM00347">
    <property type="entry name" value="HTH_MARR"/>
    <property type="match status" value="1"/>
</dbReference>
<dbReference type="InterPro" id="IPR000835">
    <property type="entry name" value="HTH_MarR-typ"/>
</dbReference>
<dbReference type="InterPro" id="IPR036390">
    <property type="entry name" value="WH_DNA-bd_sf"/>
</dbReference>
<dbReference type="GO" id="GO:0003677">
    <property type="term" value="F:DNA binding"/>
    <property type="evidence" value="ECO:0007669"/>
    <property type="project" value="UniProtKB-KW"/>
</dbReference>
<gene>
    <name evidence="2" type="ORF">QO010_000994</name>
</gene>
<dbReference type="RefSeq" id="WP_307346783.1">
    <property type="nucleotide sequence ID" value="NZ_JAUSVS010000001.1"/>
</dbReference>
<evidence type="ECO:0000313" key="2">
    <source>
        <dbReference type="EMBL" id="MDQ0463246.1"/>
    </source>
</evidence>
<reference evidence="2 3" key="1">
    <citation type="submission" date="2023-07" db="EMBL/GenBank/DDBJ databases">
        <title>Genomic Encyclopedia of Type Strains, Phase IV (KMG-IV): sequencing the most valuable type-strain genomes for metagenomic binning, comparative biology and taxonomic classification.</title>
        <authorList>
            <person name="Goeker M."/>
        </authorList>
    </citation>
    <scope>NUCLEOTIDE SEQUENCE [LARGE SCALE GENOMIC DNA]</scope>
    <source>
        <strain evidence="2 3">DSM 18695</strain>
    </source>
</reference>
<dbReference type="InterPro" id="IPR039422">
    <property type="entry name" value="MarR/SlyA-like"/>
</dbReference>
<dbReference type="PANTHER" id="PTHR33164">
    <property type="entry name" value="TRANSCRIPTIONAL REGULATOR, MARR FAMILY"/>
    <property type="match status" value="1"/>
</dbReference>
<accession>A0ABU0IPC7</accession>
<comment type="caution">
    <text evidence="2">The sequence shown here is derived from an EMBL/GenBank/DDBJ whole genome shotgun (WGS) entry which is preliminary data.</text>
</comment>
<evidence type="ECO:0000313" key="3">
    <source>
        <dbReference type="Proteomes" id="UP001228905"/>
    </source>
</evidence>
<protein>
    <submittedName>
        <fullName evidence="2">DNA-binding MarR family transcriptional regulator</fullName>
    </submittedName>
</protein>
<organism evidence="2 3">
    <name type="scientific">Caulobacter ginsengisoli</name>
    <dbReference type="NCBI Taxonomy" id="400775"/>
    <lineage>
        <taxon>Bacteria</taxon>
        <taxon>Pseudomonadati</taxon>
        <taxon>Pseudomonadota</taxon>
        <taxon>Alphaproteobacteria</taxon>
        <taxon>Caulobacterales</taxon>
        <taxon>Caulobacteraceae</taxon>
        <taxon>Caulobacter</taxon>
    </lineage>
</organism>
<dbReference type="EMBL" id="JAUSVS010000001">
    <property type="protein sequence ID" value="MDQ0463246.1"/>
    <property type="molecule type" value="Genomic_DNA"/>
</dbReference>
<keyword evidence="2" id="KW-0238">DNA-binding</keyword>
<dbReference type="SUPFAM" id="SSF46785">
    <property type="entry name" value="Winged helix' DNA-binding domain"/>
    <property type="match status" value="1"/>
</dbReference>
<dbReference type="PANTHER" id="PTHR33164:SF99">
    <property type="entry name" value="MARR FAMILY REGULATORY PROTEIN"/>
    <property type="match status" value="1"/>
</dbReference>
<dbReference type="Proteomes" id="UP001228905">
    <property type="component" value="Unassembled WGS sequence"/>
</dbReference>
<name>A0ABU0IPC7_9CAUL</name>
<feature type="domain" description="HTH marR-type" evidence="1">
    <location>
        <begin position="1"/>
        <end position="135"/>
    </location>
</feature>
<dbReference type="InterPro" id="IPR036388">
    <property type="entry name" value="WH-like_DNA-bd_sf"/>
</dbReference>
<proteinExistence type="predicted"/>
<dbReference type="Pfam" id="PF12802">
    <property type="entry name" value="MarR_2"/>
    <property type="match status" value="1"/>
</dbReference>
<sequence>MNDITSLIDRIPRLFHLLKALGDKLHADLGVTTSMRGVMVSLARDGERTVPELARERPVSRQHIQTVVDALTAAGLAMSRPNPQHRRSVLIVLTAEGRRLFETMQARETELFRSAHPADPADIAAAHRVFDALETDLAAHLRPGELIDG</sequence>
<evidence type="ECO:0000259" key="1">
    <source>
        <dbReference type="PROSITE" id="PS50995"/>
    </source>
</evidence>